<evidence type="ECO:0000313" key="2">
    <source>
        <dbReference type="Proteomes" id="UP000075840"/>
    </source>
</evidence>
<dbReference type="EnsemblMetazoa" id="AARA008000-RA">
    <property type="protein sequence ID" value="AARA008000-PA"/>
    <property type="gene ID" value="AARA008000"/>
</dbReference>
<reference evidence="1" key="1">
    <citation type="submission" date="2022-08" db="UniProtKB">
        <authorList>
            <consortium name="EnsemblMetazoa"/>
        </authorList>
    </citation>
    <scope>IDENTIFICATION</scope>
    <source>
        <strain evidence="1">Dongola</strain>
    </source>
</reference>
<protein>
    <submittedName>
        <fullName evidence="1">Uncharacterized protein</fullName>
    </submittedName>
</protein>
<sequence>MGSSPSPNSEFPSIFPELGSPGNCPPHFPSRWIENDSEDSHCRNHYHLNYSATLYRLLSRGIRSRKAHNEGAFWCRLYAPKRRARAHVRSDVVPQPALSKRTKKTHDPDCSNTLLYLCVVPTRKRGPLSLSSVLPCVRVSLLQYKTPVCATRFAQVATGPGTSDKPEITHRCAYRSVYAVAEQNGIT</sequence>
<keyword evidence="2" id="KW-1185">Reference proteome</keyword>
<dbReference type="AlphaFoldDB" id="A0A182I353"/>
<accession>A0A182I353</accession>
<evidence type="ECO:0000313" key="1">
    <source>
        <dbReference type="EnsemblMetazoa" id="AARA008000-PA"/>
    </source>
</evidence>
<dbReference type="VEuPathDB" id="VectorBase:AARA008000"/>
<proteinExistence type="predicted"/>
<organism evidence="1 2">
    <name type="scientific">Anopheles arabiensis</name>
    <name type="common">Mosquito</name>
    <dbReference type="NCBI Taxonomy" id="7173"/>
    <lineage>
        <taxon>Eukaryota</taxon>
        <taxon>Metazoa</taxon>
        <taxon>Ecdysozoa</taxon>
        <taxon>Arthropoda</taxon>
        <taxon>Hexapoda</taxon>
        <taxon>Insecta</taxon>
        <taxon>Pterygota</taxon>
        <taxon>Neoptera</taxon>
        <taxon>Endopterygota</taxon>
        <taxon>Diptera</taxon>
        <taxon>Nematocera</taxon>
        <taxon>Culicoidea</taxon>
        <taxon>Culicidae</taxon>
        <taxon>Anophelinae</taxon>
        <taxon>Anopheles</taxon>
    </lineage>
</organism>
<dbReference type="Proteomes" id="UP000075840">
    <property type="component" value="Unassembled WGS sequence"/>
</dbReference>
<name>A0A182I353_ANOAR</name>
<dbReference type="EMBL" id="APCN01000197">
    <property type="status" value="NOT_ANNOTATED_CDS"/>
    <property type="molecule type" value="Genomic_DNA"/>
</dbReference>